<proteinExistence type="predicted"/>
<reference evidence="7 8" key="1">
    <citation type="submission" date="2020-04" db="EMBL/GenBank/DDBJ databases">
        <title>Chromosome-level genome assembly of a cyprinid fish Onychostoma macrolepis by integration of Nanopore Sequencing, Bionano and Hi-C technology.</title>
        <authorList>
            <person name="Wang D."/>
        </authorList>
    </citation>
    <scope>NUCLEOTIDE SEQUENCE [LARGE SCALE GENOMIC DNA]</scope>
    <source>
        <strain evidence="7">SWU-2019</strain>
        <tissue evidence="7">Muscle</tissue>
    </source>
</reference>
<dbReference type="Pfam" id="PF01485">
    <property type="entry name" value="IBR"/>
    <property type="match status" value="1"/>
</dbReference>
<protein>
    <recommendedName>
        <fullName evidence="6">IBR domain-containing protein</fullName>
    </recommendedName>
</protein>
<dbReference type="CDD" id="cd20336">
    <property type="entry name" value="Rcat_RBR"/>
    <property type="match status" value="1"/>
</dbReference>
<evidence type="ECO:0000256" key="2">
    <source>
        <dbReference type="ARBA" id="ARBA00022771"/>
    </source>
</evidence>
<comment type="caution">
    <text evidence="7">The sequence shown here is derived from an EMBL/GenBank/DDBJ whole genome shotgun (WGS) entry which is preliminary data.</text>
</comment>
<dbReference type="PROSITE" id="PS00518">
    <property type="entry name" value="ZF_RING_1"/>
    <property type="match status" value="1"/>
</dbReference>
<feature type="region of interest" description="Disordered" evidence="5">
    <location>
        <begin position="1"/>
        <end position="20"/>
    </location>
</feature>
<evidence type="ECO:0000256" key="1">
    <source>
        <dbReference type="ARBA" id="ARBA00022723"/>
    </source>
</evidence>
<keyword evidence="8" id="KW-1185">Reference proteome</keyword>
<evidence type="ECO:0000256" key="3">
    <source>
        <dbReference type="ARBA" id="ARBA00022786"/>
    </source>
</evidence>
<keyword evidence="1" id="KW-0479">Metal-binding</keyword>
<dbReference type="SUPFAM" id="SSF57850">
    <property type="entry name" value="RING/U-box"/>
    <property type="match status" value="1"/>
</dbReference>
<evidence type="ECO:0000256" key="5">
    <source>
        <dbReference type="SAM" id="MobiDB-lite"/>
    </source>
</evidence>
<evidence type="ECO:0000256" key="4">
    <source>
        <dbReference type="ARBA" id="ARBA00022833"/>
    </source>
</evidence>
<sequence>MKRTGRTTKKRVKNEGINANKEELRSVRQTVIRWNGRGQTTLGSGYSQVYDLTDDLSKEENILEVLSPLSQTQSIMNNQSVNTSGTQEDGNTLDTTNTCPVCFSALKPACIKGTTELLQCTRCLTAQLLCGSCLYPCTSTACTNKLCPLVSTLLTCDLVLDPKSKVFGCPTFRACPKCHNLIMHAKGCKFVTCASCFHRFCFICLEDDCSKDKANYWKLTCTKPRAERQRFMSPQS</sequence>
<dbReference type="GO" id="GO:0008270">
    <property type="term" value="F:zinc ion binding"/>
    <property type="evidence" value="ECO:0007669"/>
    <property type="project" value="UniProtKB-KW"/>
</dbReference>
<feature type="domain" description="IBR" evidence="6">
    <location>
        <begin position="169"/>
        <end position="207"/>
    </location>
</feature>
<dbReference type="EMBL" id="JAAMOB010000005">
    <property type="protein sequence ID" value="KAF4113113.1"/>
    <property type="molecule type" value="Genomic_DNA"/>
</dbReference>
<dbReference type="InterPro" id="IPR017907">
    <property type="entry name" value="Znf_RING_CS"/>
</dbReference>
<feature type="compositionally biased region" description="Basic residues" evidence="5">
    <location>
        <begin position="1"/>
        <end position="12"/>
    </location>
</feature>
<evidence type="ECO:0000259" key="6">
    <source>
        <dbReference type="Pfam" id="PF01485"/>
    </source>
</evidence>
<keyword evidence="4" id="KW-0862">Zinc</keyword>
<accession>A0A7J6D1M7</accession>
<dbReference type="Proteomes" id="UP000579812">
    <property type="component" value="Unassembled WGS sequence"/>
</dbReference>
<evidence type="ECO:0000313" key="7">
    <source>
        <dbReference type="EMBL" id="KAF4113113.1"/>
    </source>
</evidence>
<keyword evidence="3" id="KW-0833">Ubl conjugation pathway</keyword>
<name>A0A7J6D1M7_9TELE</name>
<evidence type="ECO:0000313" key="8">
    <source>
        <dbReference type="Proteomes" id="UP000579812"/>
    </source>
</evidence>
<organism evidence="7 8">
    <name type="scientific">Onychostoma macrolepis</name>
    <dbReference type="NCBI Taxonomy" id="369639"/>
    <lineage>
        <taxon>Eukaryota</taxon>
        <taxon>Metazoa</taxon>
        <taxon>Chordata</taxon>
        <taxon>Craniata</taxon>
        <taxon>Vertebrata</taxon>
        <taxon>Euteleostomi</taxon>
        <taxon>Actinopterygii</taxon>
        <taxon>Neopterygii</taxon>
        <taxon>Teleostei</taxon>
        <taxon>Ostariophysi</taxon>
        <taxon>Cypriniformes</taxon>
        <taxon>Cyprinidae</taxon>
        <taxon>Acrossocheilinae</taxon>
        <taxon>Onychostoma</taxon>
    </lineage>
</organism>
<dbReference type="InterPro" id="IPR002867">
    <property type="entry name" value="IBR_dom"/>
</dbReference>
<dbReference type="AlphaFoldDB" id="A0A7J6D1M7"/>
<gene>
    <name evidence="7" type="ORF">G5714_005658</name>
</gene>
<dbReference type="Gene3D" id="1.20.120.1750">
    <property type="match status" value="1"/>
</dbReference>
<keyword evidence="2" id="KW-0863">Zinc-finger</keyword>